<proteinExistence type="predicted"/>
<evidence type="ECO:0000313" key="2">
    <source>
        <dbReference type="EMBL" id="NSB14721.1"/>
    </source>
</evidence>
<dbReference type="EMBL" id="LZZI01000108">
    <property type="protein sequence ID" value="OOM57980.1"/>
    <property type="molecule type" value="Genomic_DNA"/>
</dbReference>
<organism evidence="4 5">
    <name type="scientific">Clostridium beijerinckii</name>
    <name type="common">Clostridium MP</name>
    <dbReference type="NCBI Taxonomy" id="1520"/>
    <lineage>
        <taxon>Bacteria</taxon>
        <taxon>Bacillati</taxon>
        <taxon>Bacillota</taxon>
        <taxon>Clostridia</taxon>
        <taxon>Eubacteriales</taxon>
        <taxon>Clostridiaceae</taxon>
        <taxon>Clostridium</taxon>
    </lineage>
</organism>
<reference evidence="1 7" key="3">
    <citation type="submission" date="2020-04" db="EMBL/GenBank/DDBJ databases">
        <authorList>
            <person name="Hitch T.C.A."/>
            <person name="Wylensek D."/>
            <person name="Clavel T."/>
        </authorList>
    </citation>
    <scope>NUCLEOTIDE SEQUENCE [LARGE SCALE GENOMIC DNA]</scope>
    <source>
        <strain evidence="1 7">WB01_NA02</strain>
    </source>
</reference>
<evidence type="ECO:0000313" key="5">
    <source>
        <dbReference type="Proteomes" id="UP000190959"/>
    </source>
</evidence>
<dbReference type="EMBL" id="MWMH01000003">
    <property type="protein sequence ID" value="OOP73309.1"/>
    <property type="molecule type" value="Genomic_DNA"/>
</dbReference>
<sequence length="96" mass="11187">MKTMDSFKFFSRFSEIDGMKDVDASNKVLRNLIDYDDEVCLGQRQVGERSYHIFYLNKRQFCVYYHGGGTDAMCCSKKLDDVLGYVNSLKPEDFKN</sequence>
<evidence type="ECO:0000313" key="4">
    <source>
        <dbReference type="EMBL" id="OOP73309.1"/>
    </source>
</evidence>
<evidence type="ECO:0000313" key="6">
    <source>
        <dbReference type="Proteomes" id="UP000190973"/>
    </source>
</evidence>
<comment type="caution">
    <text evidence="4">The sequence shown here is derived from an EMBL/GenBank/DDBJ whole genome shotgun (WGS) entry which is preliminary data.</text>
</comment>
<dbReference type="EMBL" id="JABAGD010000022">
    <property type="protein sequence ID" value="NMF05698.1"/>
    <property type="molecule type" value="Genomic_DNA"/>
</dbReference>
<dbReference type="Proteomes" id="UP000190959">
    <property type="component" value="Unassembled WGS sequence"/>
</dbReference>
<dbReference type="Proteomes" id="UP000190973">
    <property type="component" value="Unassembled WGS sequence"/>
</dbReference>
<protein>
    <submittedName>
        <fullName evidence="4">Uncharacterized protein</fullName>
    </submittedName>
</protein>
<name>A0A1S9N6W7_CLOBE</name>
<accession>A0A1S9N6W7</accession>
<evidence type="ECO:0000313" key="3">
    <source>
        <dbReference type="EMBL" id="OOM57980.1"/>
    </source>
</evidence>
<gene>
    <name evidence="2" type="ORF">BCD95_002980</name>
    <name evidence="4" type="ORF">CBEIBR21_09780</name>
    <name evidence="3" type="ORF">CLBCK_41190</name>
    <name evidence="1" type="ORF">HF849_13270</name>
</gene>
<dbReference type="RefSeq" id="WP_017210553.1">
    <property type="nucleotide sequence ID" value="NZ_CP144906.1"/>
</dbReference>
<dbReference type="EMBL" id="JABTDW010000001">
    <property type="protein sequence ID" value="NSB14721.1"/>
    <property type="molecule type" value="Genomic_DNA"/>
</dbReference>
<reference evidence="3 6" key="1">
    <citation type="submission" date="2016-05" db="EMBL/GenBank/DDBJ databases">
        <title>Microbial solvent formation.</title>
        <authorList>
            <person name="Poehlein A."/>
            <person name="Montoya Solano J.D."/>
            <person name="Flitsch S."/>
            <person name="Krabben P."/>
            <person name="Duerre P."/>
            <person name="Daniel R."/>
        </authorList>
    </citation>
    <scope>NUCLEOTIDE SEQUENCE [LARGE SCALE GENOMIC DNA]</scope>
    <source>
        <strain evidence="3 6">DSM 53</strain>
    </source>
</reference>
<dbReference type="AlphaFoldDB" id="A0A1S9N6W7"/>
<evidence type="ECO:0000313" key="1">
    <source>
        <dbReference type="EMBL" id="NMF05698.1"/>
    </source>
</evidence>
<reference evidence="2" key="4">
    <citation type="submission" date="2020-06" db="EMBL/GenBank/DDBJ databases">
        <title>Genomic insights into acetone-butanol-ethanol (ABE) fermentation by sequencing solventogenic clostridia strains.</title>
        <authorList>
            <person name="Brown S."/>
        </authorList>
    </citation>
    <scope>NUCLEOTIDE SEQUENCE</scope>
    <source>
        <strain evidence="2">DJ123</strain>
    </source>
</reference>
<evidence type="ECO:0000313" key="7">
    <source>
        <dbReference type="Proteomes" id="UP000587880"/>
    </source>
</evidence>
<dbReference type="Proteomes" id="UP000822184">
    <property type="component" value="Unassembled WGS sequence"/>
</dbReference>
<reference evidence="4 5" key="2">
    <citation type="submission" date="2017-02" db="EMBL/GenBank/DDBJ databases">
        <title>Genome sequence of Clostridium beijerinckii Br21.</title>
        <authorList>
            <person name="Fonseca B.C."/>
            <person name="Guazzaroni M.E."/>
            <person name="Riano-Pachon D.M."/>
            <person name="Reginatto V."/>
        </authorList>
    </citation>
    <scope>NUCLEOTIDE SEQUENCE [LARGE SCALE GENOMIC DNA]</scope>
    <source>
        <strain evidence="4 5">Br21</strain>
    </source>
</reference>
<dbReference type="Proteomes" id="UP000587880">
    <property type="component" value="Unassembled WGS sequence"/>
</dbReference>